<dbReference type="RefSeq" id="WP_121876367.1">
    <property type="nucleotide sequence ID" value="NZ_REFJ01000002.1"/>
</dbReference>
<dbReference type="Gene3D" id="3.90.550.10">
    <property type="entry name" value="Spore Coat Polysaccharide Biosynthesis Protein SpsA, Chain A"/>
    <property type="match status" value="1"/>
</dbReference>
<accession>A0A3M0A9L3</accession>
<name>A0A3M0A9L3_9GAMM</name>
<evidence type="ECO:0000313" key="1">
    <source>
        <dbReference type="EMBL" id="RMA81217.1"/>
    </source>
</evidence>
<sequence>MADFHQNGNITTLHNLGTHSLEAMETELLKFSSQRPLGLILPSLYSELGTKALPGIIKELKQVPYLAQIVIGLDRASEAEYCHALEFFSELPQHHRVLWNDGPRLRAIDAELQKMGLAPPEPGKGRNVWYCMGYSLATRKADSIALHDCDILTYKRELLARLIYPVANPLFNYEFCKGYYARVADNRINGRVSRLLVTPMIRAIKRVMGESDYLNYLDSFRYILAGEFAFRRDVLRDIRIPSDWGLEIGVLSEVYRNYNSNRLCQVDVADNYDHKHQDLAVEDKAAGLNKMSIDIAKAVFRKLATRGMVFEQETFRTIKATYLRIALDFVETYRNDSLMNGLEFDIHSEEKAVELFANNIIDAGQTFLDEPHERPFIPSWGRVVSAVPDIFDRLVEAVEGDHQEFSRSGQANGFKYA</sequence>
<proteinExistence type="predicted"/>
<evidence type="ECO:0000313" key="2">
    <source>
        <dbReference type="Proteomes" id="UP000267187"/>
    </source>
</evidence>
<keyword evidence="2" id="KW-1185">Reference proteome</keyword>
<dbReference type="Proteomes" id="UP000267187">
    <property type="component" value="Unassembled WGS sequence"/>
</dbReference>
<dbReference type="EMBL" id="REFJ01000002">
    <property type="protein sequence ID" value="RMA81217.1"/>
    <property type="molecule type" value="Genomic_DNA"/>
</dbReference>
<dbReference type="InterPro" id="IPR029044">
    <property type="entry name" value="Nucleotide-diphossugar_trans"/>
</dbReference>
<gene>
    <name evidence="1" type="ORF">DFR27_1022</name>
</gene>
<dbReference type="OrthoDB" id="9477at2"/>
<reference evidence="1 2" key="1">
    <citation type="submission" date="2018-10" db="EMBL/GenBank/DDBJ databases">
        <title>Genomic Encyclopedia of Type Strains, Phase IV (KMG-IV): sequencing the most valuable type-strain genomes for metagenomic binning, comparative biology and taxonomic classification.</title>
        <authorList>
            <person name="Goeker M."/>
        </authorList>
    </citation>
    <scope>NUCLEOTIDE SEQUENCE [LARGE SCALE GENOMIC DNA]</scope>
    <source>
        <strain evidence="1 2">DSM 25080</strain>
    </source>
</reference>
<comment type="caution">
    <text evidence="1">The sequence shown here is derived from an EMBL/GenBank/DDBJ whole genome shotgun (WGS) entry which is preliminary data.</text>
</comment>
<dbReference type="AlphaFoldDB" id="A0A3M0A9L3"/>
<protein>
    <submittedName>
        <fullName evidence="1">Glucosyl-3-phosphoglycerate synthase</fullName>
    </submittedName>
</protein>
<dbReference type="SUPFAM" id="SSF53448">
    <property type="entry name" value="Nucleotide-diphospho-sugar transferases"/>
    <property type="match status" value="1"/>
</dbReference>
<organism evidence="1 2">
    <name type="scientific">Umboniibacter marinipuniceus</name>
    <dbReference type="NCBI Taxonomy" id="569599"/>
    <lineage>
        <taxon>Bacteria</taxon>
        <taxon>Pseudomonadati</taxon>
        <taxon>Pseudomonadota</taxon>
        <taxon>Gammaproteobacteria</taxon>
        <taxon>Cellvibrionales</taxon>
        <taxon>Cellvibrionaceae</taxon>
        <taxon>Umboniibacter</taxon>
    </lineage>
</organism>